<protein>
    <submittedName>
        <fullName evidence="2">Uncharacterized protein</fullName>
    </submittedName>
</protein>
<evidence type="ECO:0000313" key="2">
    <source>
        <dbReference type="EMBL" id="KAK9101943.1"/>
    </source>
</evidence>
<dbReference type="EMBL" id="JBBNAE010000008">
    <property type="protein sequence ID" value="KAK9101943.1"/>
    <property type="molecule type" value="Genomic_DNA"/>
</dbReference>
<evidence type="ECO:0000256" key="1">
    <source>
        <dbReference type="SAM" id="Phobius"/>
    </source>
</evidence>
<reference evidence="2 3" key="1">
    <citation type="submission" date="2024-01" db="EMBL/GenBank/DDBJ databases">
        <title>Genome assemblies of Stephania.</title>
        <authorList>
            <person name="Yang L."/>
        </authorList>
    </citation>
    <scope>NUCLEOTIDE SEQUENCE [LARGE SCALE GENOMIC DNA]</scope>
    <source>
        <strain evidence="2">QJT</strain>
        <tissue evidence="2">Leaf</tissue>
    </source>
</reference>
<dbReference type="AlphaFoldDB" id="A0AAP0F3L5"/>
<dbReference type="PANTHER" id="PTHR31170">
    <property type="entry name" value="BNAC04G53230D PROTEIN"/>
    <property type="match status" value="1"/>
</dbReference>
<keyword evidence="1" id="KW-1133">Transmembrane helix</keyword>
<comment type="caution">
    <text evidence="2">The sequence shown here is derived from an EMBL/GenBank/DDBJ whole genome shotgun (WGS) entry which is preliminary data.</text>
</comment>
<dbReference type="InterPro" id="IPR004158">
    <property type="entry name" value="DUF247_pln"/>
</dbReference>
<keyword evidence="3" id="KW-1185">Reference proteome</keyword>
<gene>
    <name evidence="2" type="ORF">Sjap_019197</name>
</gene>
<evidence type="ECO:0000313" key="3">
    <source>
        <dbReference type="Proteomes" id="UP001417504"/>
    </source>
</evidence>
<keyword evidence="1" id="KW-0472">Membrane</keyword>
<proteinExistence type="predicted"/>
<sequence>MSKEKMVGIYKEKQELIEALSDSIEHPRYVGLNLGSMASTSSTDHQETGKVQILERRLTIEDEEEEAAADHEVVEVIEDEEKEAAAAADNLAASLMEKLEVEYRLLSPTCCIFKVPHNLRVVNEKVFIPQAVSIGPIHHKKLERYEGMGKYKLHYLKQFLRRRPSITLKACMKDCVRMLKSHEKTARECYADDITLTSDEFVEMMMLDGCFIVELFLRSRNQLELGLHSEYDPLFDHRYLLNMIFEDLLLLENQLPFFVLKALFNFINNACQLPNLWEISFLELALEFVGYNEEDASTLQEPSHLLDLKYKTGILSERINEGDEDEGFSYLKIPTATQLWEAGVKFRATPLGTCLLNIKFENGTLEIPTIEVDHNTEQLFRNLIAYEQCHIRRPYMANYFIVMDDLINSPGDVALLNRKGIIINNLGGDEEVSNLVNKMLKNATFENKNFQYKNLYEKVNQYYQTPWHKQKAKLKHDYFNSPWSFIAFLAASAILICTFIQAVNSFKS</sequence>
<dbReference type="Pfam" id="PF03140">
    <property type="entry name" value="DUF247"/>
    <property type="match status" value="1"/>
</dbReference>
<dbReference type="PANTHER" id="PTHR31170:SF25">
    <property type="entry name" value="BNAA09G04570D PROTEIN"/>
    <property type="match status" value="1"/>
</dbReference>
<feature type="transmembrane region" description="Helical" evidence="1">
    <location>
        <begin position="483"/>
        <end position="503"/>
    </location>
</feature>
<organism evidence="2 3">
    <name type="scientific">Stephania japonica</name>
    <dbReference type="NCBI Taxonomy" id="461633"/>
    <lineage>
        <taxon>Eukaryota</taxon>
        <taxon>Viridiplantae</taxon>
        <taxon>Streptophyta</taxon>
        <taxon>Embryophyta</taxon>
        <taxon>Tracheophyta</taxon>
        <taxon>Spermatophyta</taxon>
        <taxon>Magnoliopsida</taxon>
        <taxon>Ranunculales</taxon>
        <taxon>Menispermaceae</taxon>
        <taxon>Menispermoideae</taxon>
        <taxon>Cissampelideae</taxon>
        <taxon>Stephania</taxon>
    </lineage>
</organism>
<keyword evidence="1" id="KW-0812">Transmembrane</keyword>
<accession>A0AAP0F3L5</accession>
<dbReference type="Proteomes" id="UP001417504">
    <property type="component" value="Unassembled WGS sequence"/>
</dbReference>
<name>A0AAP0F3L5_9MAGN</name>